<dbReference type="InterPro" id="IPR012132">
    <property type="entry name" value="GMC_OxRdtase"/>
</dbReference>
<dbReference type="AlphaFoldDB" id="A0A4Y2JKU1"/>
<dbReference type="SUPFAM" id="SSF51905">
    <property type="entry name" value="FAD/NAD(P)-binding domain"/>
    <property type="match status" value="1"/>
</dbReference>
<comment type="caution">
    <text evidence="3">The sequence shown here is derived from an EMBL/GenBank/DDBJ whole genome shotgun (WGS) entry which is preliminary data.</text>
</comment>
<keyword evidence="4" id="KW-1185">Reference proteome</keyword>
<protein>
    <submittedName>
        <fullName evidence="3">Glucose dehydrogenase [FAD, quinone]</fullName>
    </submittedName>
</protein>
<feature type="domain" description="Glucose-methanol-choline oxidoreductase N-terminal" evidence="2">
    <location>
        <begin position="1"/>
        <end position="88"/>
    </location>
</feature>
<dbReference type="Gene3D" id="3.50.50.60">
    <property type="entry name" value="FAD/NAD(P)-binding domain"/>
    <property type="match status" value="1"/>
</dbReference>
<dbReference type="PANTHER" id="PTHR11552:SF186">
    <property type="entry name" value="GLUCOSE-METHANOL-CHOLINE OXIDOREDUCTASE N-TERMINAL DOMAIN-CONTAINING PROTEIN"/>
    <property type="match status" value="1"/>
</dbReference>
<dbReference type="PANTHER" id="PTHR11552">
    <property type="entry name" value="GLUCOSE-METHANOL-CHOLINE GMC OXIDOREDUCTASE"/>
    <property type="match status" value="1"/>
</dbReference>
<evidence type="ECO:0000256" key="1">
    <source>
        <dbReference type="ARBA" id="ARBA00010790"/>
    </source>
</evidence>
<dbReference type="GO" id="GO:0050660">
    <property type="term" value="F:flavin adenine dinucleotide binding"/>
    <property type="evidence" value="ECO:0007669"/>
    <property type="project" value="InterPro"/>
</dbReference>
<gene>
    <name evidence="3" type="primary">Gld_45</name>
    <name evidence="3" type="ORF">AVEN_220364_1</name>
</gene>
<dbReference type="Gene3D" id="3.30.560.10">
    <property type="entry name" value="Glucose Oxidase, domain 3"/>
    <property type="match status" value="1"/>
</dbReference>
<accession>A0A4Y2JKU1</accession>
<dbReference type="Proteomes" id="UP000499080">
    <property type="component" value="Unassembled WGS sequence"/>
</dbReference>
<dbReference type="InterPro" id="IPR000172">
    <property type="entry name" value="GMC_OxRdtase_N"/>
</dbReference>
<proteinExistence type="inferred from homology"/>
<sequence length="104" mass="11899">MIYIRGNRKNYDDWAAQGATGWSFKDVWPYFVKLEDNRDPDFLANGYHASGGPVTVERPGYRSEIEDPILEAAQKLGYRVGDSNAALQRGMKYLILFSNMQDNF</sequence>
<dbReference type="Pfam" id="PF00732">
    <property type="entry name" value="GMC_oxred_N"/>
    <property type="match status" value="1"/>
</dbReference>
<evidence type="ECO:0000313" key="4">
    <source>
        <dbReference type="Proteomes" id="UP000499080"/>
    </source>
</evidence>
<evidence type="ECO:0000313" key="3">
    <source>
        <dbReference type="EMBL" id="GBM90079.1"/>
    </source>
</evidence>
<evidence type="ECO:0000259" key="2">
    <source>
        <dbReference type="Pfam" id="PF00732"/>
    </source>
</evidence>
<organism evidence="3 4">
    <name type="scientific">Araneus ventricosus</name>
    <name type="common">Orbweaver spider</name>
    <name type="synonym">Epeira ventricosa</name>
    <dbReference type="NCBI Taxonomy" id="182803"/>
    <lineage>
        <taxon>Eukaryota</taxon>
        <taxon>Metazoa</taxon>
        <taxon>Ecdysozoa</taxon>
        <taxon>Arthropoda</taxon>
        <taxon>Chelicerata</taxon>
        <taxon>Arachnida</taxon>
        <taxon>Araneae</taxon>
        <taxon>Araneomorphae</taxon>
        <taxon>Entelegynae</taxon>
        <taxon>Araneoidea</taxon>
        <taxon>Araneidae</taxon>
        <taxon>Araneus</taxon>
    </lineage>
</organism>
<dbReference type="GO" id="GO:0016614">
    <property type="term" value="F:oxidoreductase activity, acting on CH-OH group of donors"/>
    <property type="evidence" value="ECO:0007669"/>
    <property type="project" value="InterPro"/>
</dbReference>
<name>A0A4Y2JKU1_ARAVE</name>
<comment type="similarity">
    <text evidence="1">Belongs to the GMC oxidoreductase family.</text>
</comment>
<dbReference type="OrthoDB" id="6511838at2759"/>
<dbReference type="InterPro" id="IPR036188">
    <property type="entry name" value="FAD/NAD-bd_sf"/>
</dbReference>
<dbReference type="EMBL" id="BGPR01003595">
    <property type="protein sequence ID" value="GBM90079.1"/>
    <property type="molecule type" value="Genomic_DNA"/>
</dbReference>
<reference evidence="3 4" key="1">
    <citation type="journal article" date="2019" name="Sci. Rep.">
        <title>Orb-weaving spider Araneus ventricosus genome elucidates the spidroin gene catalogue.</title>
        <authorList>
            <person name="Kono N."/>
            <person name="Nakamura H."/>
            <person name="Ohtoshi R."/>
            <person name="Moran D.A.P."/>
            <person name="Shinohara A."/>
            <person name="Yoshida Y."/>
            <person name="Fujiwara M."/>
            <person name="Mori M."/>
            <person name="Tomita M."/>
            <person name="Arakawa K."/>
        </authorList>
    </citation>
    <scope>NUCLEOTIDE SEQUENCE [LARGE SCALE GENOMIC DNA]</scope>
</reference>